<evidence type="ECO:0000256" key="3">
    <source>
        <dbReference type="ARBA" id="ARBA00023002"/>
    </source>
</evidence>
<evidence type="ECO:0000256" key="2">
    <source>
        <dbReference type="ARBA" id="ARBA00022857"/>
    </source>
</evidence>
<keyword evidence="6" id="KW-1185">Reference proteome</keyword>
<sequence length="231" mass="24585">MMTTTFITGGNAGLGFETAKRLKTLGHNVYIGARDEVRGKEAAAELGVQFVKLDVTDEATVAQAAKIIAEQEGHLDVLINNAGISGPFATPEEITPDMMEQVFQVNVFGVVRVTHHFLPLLEKSAHPVIVNVSSGLGSFGQVLNPEQIESKLNPLVYSSSKAAVSMLTVQYAKGLPTIRINAVDPGPTKTGLTGQGHQTVQEGTDAIVQMATIDHNGPTGTFINRDGIIPW</sequence>
<organism evidence="5 6">
    <name type="scientific">Listeria booriae</name>
    <dbReference type="NCBI Taxonomy" id="1552123"/>
    <lineage>
        <taxon>Bacteria</taxon>
        <taxon>Bacillati</taxon>
        <taxon>Bacillota</taxon>
        <taxon>Bacilli</taxon>
        <taxon>Bacillales</taxon>
        <taxon>Listeriaceae</taxon>
        <taxon>Listeria</taxon>
    </lineage>
</organism>
<dbReference type="InterPro" id="IPR002347">
    <property type="entry name" value="SDR_fam"/>
</dbReference>
<name>A0A099W0A9_9LIST</name>
<dbReference type="AlphaFoldDB" id="A0A099W0A9"/>
<gene>
    <name evidence="5" type="ORF">EP57_14700</name>
</gene>
<dbReference type="PANTHER" id="PTHR43490">
    <property type="entry name" value="(+)-NEOMENTHOL DEHYDROGENASE"/>
    <property type="match status" value="1"/>
</dbReference>
<dbReference type="PANTHER" id="PTHR43490:SF99">
    <property type="entry name" value="SHORT-CHAIN DEHYDROGENASE_REDUCTASE"/>
    <property type="match status" value="1"/>
</dbReference>
<dbReference type="STRING" id="1552123.EP57_14700"/>
<dbReference type="SUPFAM" id="SSF51735">
    <property type="entry name" value="NAD(P)-binding Rossmann-fold domains"/>
    <property type="match status" value="1"/>
</dbReference>
<comment type="caution">
    <text evidence="5">The sequence shown here is derived from an EMBL/GenBank/DDBJ whole genome shotgun (WGS) entry which is preliminary data.</text>
</comment>
<protein>
    <submittedName>
        <fullName evidence="5">Short-chain dehydrogenase</fullName>
    </submittedName>
</protein>
<evidence type="ECO:0000313" key="5">
    <source>
        <dbReference type="EMBL" id="KGL38417.1"/>
    </source>
</evidence>
<reference evidence="5 6" key="1">
    <citation type="submission" date="2014-05" db="EMBL/GenBank/DDBJ databases">
        <title>Novel Listeriaceae from food processing environments.</title>
        <authorList>
            <person name="den Bakker H.C."/>
        </authorList>
    </citation>
    <scope>NUCLEOTIDE SEQUENCE [LARGE SCALE GENOMIC DNA]</scope>
    <source>
        <strain evidence="5 6">FSL A5-0281</strain>
    </source>
</reference>
<dbReference type="Pfam" id="PF00106">
    <property type="entry name" value="adh_short"/>
    <property type="match status" value="1"/>
</dbReference>
<comment type="similarity">
    <text evidence="1 4">Belongs to the short-chain dehydrogenases/reductases (SDR) family.</text>
</comment>
<dbReference type="eggNOG" id="COG1028">
    <property type="taxonomic scope" value="Bacteria"/>
</dbReference>
<dbReference type="Gene3D" id="3.40.50.720">
    <property type="entry name" value="NAD(P)-binding Rossmann-like Domain"/>
    <property type="match status" value="1"/>
</dbReference>
<dbReference type="PRINTS" id="PR00081">
    <property type="entry name" value="GDHRDH"/>
</dbReference>
<evidence type="ECO:0000256" key="1">
    <source>
        <dbReference type="ARBA" id="ARBA00006484"/>
    </source>
</evidence>
<keyword evidence="3" id="KW-0560">Oxidoreductase</keyword>
<proteinExistence type="inferred from homology"/>
<dbReference type="InterPro" id="IPR036291">
    <property type="entry name" value="NAD(P)-bd_dom_sf"/>
</dbReference>
<dbReference type="GO" id="GO:0016491">
    <property type="term" value="F:oxidoreductase activity"/>
    <property type="evidence" value="ECO:0007669"/>
    <property type="project" value="UniProtKB-KW"/>
</dbReference>
<evidence type="ECO:0000313" key="6">
    <source>
        <dbReference type="Proteomes" id="UP000029844"/>
    </source>
</evidence>
<dbReference type="Proteomes" id="UP000029844">
    <property type="component" value="Unassembled WGS sequence"/>
</dbReference>
<dbReference type="PRINTS" id="PR00080">
    <property type="entry name" value="SDRFAMILY"/>
</dbReference>
<dbReference type="GeneID" id="58718590"/>
<dbReference type="EMBL" id="JNFA01000029">
    <property type="protein sequence ID" value="KGL38417.1"/>
    <property type="molecule type" value="Genomic_DNA"/>
</dbReference>
<accession>A0A099W0A9</accession>
<dbReference type="RefSeq" id="WP_415821054.1">
    <property type="nucleotide sequence ID" value="NZ_CBCSHQ010000007.1"/>
</dbReference>
<keyword evidence="2" id="KW-0521">NADP</keyword>
<evidence type="ECO:0000256" key="4">
    <source>
        <dbReference type="RuleBase" id="RU000363"/>
    </source>
</evidence>